<feature type="region of interest" description="Disordered" evidence="1">
    <location>
        <begin position="322"/>
        <end position="343"/>
    </location>
</feature>
<reference evidence="2 3" key="1">
    <citation type="submission" date="2023-01" db="EMBL/GenBank/DDBJ databases">
        <title>Analysis of 21 Apiospora genomes using comparative genomics revels a genus with tremendous synthesis potential of carbohydrate active enzymes and secondary metabolites.</title>
        <authorList>
            <person name="Sorensen T."/>
        </authorList>
    </citation>
    <scope>NUCLEOTIDE SEQUENCE [LARGE SCALE GENOMIC DNA]</scope>
    <source>
        <strain evidence="2 3">CBS 135458</strain>
    </source>
</reference>
<feature type="compositionally biased region" description="Polar residues" evidence="1">
    <location>
        <begin position="168"/>
        <end position="189"/>
    </location>
</feature>
<evidence type="ECO:0000256" key="1">
    <source>
        <dbReference type="SAM" id="MobiDB-lite"/>
    </source>
</evidence>
<feature type="compositionally biased region" description="Polar residues" evidence="1">
    <location>
        <begin position="698"/>
        <end position="715"/>
    </location>
</feature>
<feature type="compositionally biased region" description="Polar residues" evidence="1">
    <location>
        <begin position="469"/>
        <end position="484"/>
    </location>
</feature>
<evidence type="ECO:0000313" key="2">
    <source>
        <dbReference type="EMBL" id="KAK8074053.1"/>
    </source>
</evidence>
<feature type="compositionally biased region" description="Polar residues" evidence="1">
    <location>
        <begin position="534"/>
        <end position="544"/>
    </location>
</feature>
<dbReference type="EMBL" id="JAQQWL010000005">
    <property type="protein sequence ID" value="KAK8074053.1"/>
    <property type="molecule type" value="Genomic_DNA"/>
</dbReference>
<feature type="compositionally biased region" description="Low complexity" evidence="1">
    <location>
        <begin position="1000"/>
        <end position="1040"/>
    </location>
</feature>
<feature type="compositionally biased region" description="Low complexity" evidence="1">
    <location>
        <begin position="1053"/>
        <end position="1077"/>
    </location>
</feature>
<feature type="compositionally biased region" description="Low complexity" evidence="1">
    <location>
        <begin position="1218"/>
        <end position="1235"/>
    </location>
</feature>
<feature type="region of interest" description="Disordered" evidence="1">
    <location>
        <begin position="461"/>
        <end position="1077"/>
    </location>
</feature>
<feature type="region of interest" description="Disordered" evidence="1">
    <location>
        <begin position="1176"/>
        <end position="1345"/>
    </location>
</feature>
<accession>A0ABR1VS19</accession>
<comment type="caution">
    <text evidence="2">The sequence shown here is derived from an EMBL/GenBank/DDBJ whole genome shotgun (WGS) entry which is preliminary data.</text>
</comment>
<gene>
    <name evidence="2" type="ORF">PG994_004952</name>
</gene>
<feature type="compositionally biased region" description="Polar residues" evidence="1">
    <location>
        <begin position="249"/>
        <end position="258"/>
    </location>
</feature>
<feature type="compositionally biased region" description="Polar residues" evidence="1">
    <location>
        <begin position="824"/>
        <end position="868"/>
    </location>
</feature>
<feature type="compositionally biased region" description="Low complexity" evidence="1">
    <location>
        <begin position="23"/>
        <end position="37"/>
    </location>
</feature>
<feature type="compositionally biased region" description="Polar residues" evidence="1">
    <location>
        <begin position="1294"/>
        <end position="1305"/>
    </location>
</feature>
<sequence>MAAPMAATFAADPQSPAEPNIQQPPYQHHQQQQQQQPRQPPPPPTRQQSFGLPSIPRTTSFGWGSKKSSTEDDGRGPSPGARSDGKSLPPPPTEADTSGDEDAFAPESRGASPIDNFPQSAPGSQPYYGHISAQAPSSPSQPSASMSHHIVGQIAPNSPIANGFGPGPSQQAANGFDASQSDANRNSPRIPSGFQRSAMGRGSPSMSQPGQMPRQTTSPLMQGQPFMGSLRPGVVSPGNPVSQLPPSPRWNLQESQLSEPLVTRKTHSPQPGYYAYDKETGVESQVSTAPPQPLQRTRNSGLPPWLSRNTRGSFLLAPPITRKANHHQHPGRIRSRSQQAHGKMPWHFQDLQPMNFSRVMTKISGATQVSRRETGGKFNGRGSTEGAAGSIREDDVSESSDVLGFDQREQARRVSLQVPQNPPATNGNQPQSQQLQHFKSVSEHVGGPEGGPYEEKKKKSLFGGAEKQPSFSVVNSDPSSTRNDPQPGKENGRGGARKRLSELKGIFKNNGHEEDQLAKPSAPHAQAQAGRASMSDSLRPQQGAQVPLWLQQPGRPGQPGLSPGPSPLAPAGRASMQEPARPPAGMQPPNNGEDISRKPSGGFLGFLNNRPGSRSHGQAALGGQSMPPQGQPSPPPGQQQFRPGQISQAEAPFDTRMTGVGQFAAPQQQQSPPLGRNSQGFVHMPVQANQRPKMITIASGSGQGSPNRTRVSTLPGQGGAINAQQPQQDVFAPNRQGVVSPQQRSSRDDRPALPSQQNSFAYERPDERELQRPTGDNEATSTSADEISHDPSVPASPSLSRKSSQEGRPSIGEKGGFGHGRQLSIPTPSIFSVAQTQSPISQDANRSSGHSLHQQVSPKPSTGFNVQAPNAAAPADRQQPAGTQPGNAPGLSPGLAPPQPPHAQSWGPQDLSRPGTMQGSAPQQQNPQQVQNQWRSQTGPAPEHQKPEHQKSTMSKFFGGSKKQQAALQPSNSSAQSKESTKEKLKSVFKRSSKLPEPNQQQLQQQQQRPQGQQQQMPMHMMQGGRGIPGQPMPMGMQRPPMGPNGSPQCSFPGPGQAPGPMQAGQGRGQMPPQMMHPMQAGRGQMFLPAQIPPQMLQQMQLQAGRGQQIPPHMMAGMLAGRGQPPPPQQPRGGGRGQEPQYAQVPIPQGYQPVHGYGNTGGMAFSPYMYGQQFQGYPASMQQQQQFGPSPSNSPPPAQSPFGPAQPQFQGGMQMGVAQGPPQQQFAQAQGFPQGQPQPSPNLSQSPPPPQSMMQSPPPQGQQPGGPIQSFADNQRRVISPESSQDVAPADPSSRVSSMSPQNDGGMSKPNLQHIATALNAPQQSQQQQPNPQIQHPGSPQNSSA</sequence>
<keyword evidence="3" id="KW-1185">Reference proteome</keyword>
<evidence type="ECO:0000313" key="3">
    <source>
        <dbReference type="Proteomes" id="UP001480595"/>
    </source>
</evidence>
<name>A0ABR1VS19_9PEZI</name>
<organism evidence="2 3">
    <name type="scientific">Apiospora phragmitis</name>
    <dbReference type="NCBI Taxonomy" id="2905665"/>
    <lineage>
        <taxon>Eukaryota</taxon>
        <taxon>Fungi</taxon>
        <taxon>Dikarya</taxon>
        <taxon>Ascomycota</taxon>
        <taxon>Pezizomycotina</taxon>
        <taxon>Sordariomycetes</taxon>
        <taxon>Xylariomycetidae</taxon>
        <taxon>Amphisphaeriales</taxon>
        <taxon>Apiosporaceae</taxon>
        <taxon>Apiospora</taxon>
    </lineage>
</organism>
<protein>
    <submittedName>
        <fullName evidence="2">Uncharacterized protein</fullName>
    </submittedName>
</protein>
<feature type="compositionally biased region" description="Low complexity" evidence="1">
    <location>
        <begin position="1"/>
        <end position="11"/>
    </location>
</feature>
<feature type="compositionally biased region" description="Low complexity" evidence="1">
    <location>
        <begin position="1178"/>
        <end position="1191"/>
    </location>
</feature>
<feature type="compositionally biased region" description="Polar residues" evidence="1">
    <location>
        <begin position="282"/>
        <end position="300"/>
    </location>
</feature>
<feature type="compositionally biased region" description="Low complexity" evidence="1">
    <location>
        <begin position="550"/>
        <end position="561"/>
    </location>
</feature>
<feature type="region of interest" description="Disordered" evidence="1">
    <location>
        <begin position="418"/>
        <end position="437"/>
    </location>
</feature>
<proteinExistence type="predicted"/>
<dbReference type="RefSeq" id="XP_066718528.1">
    <property type="nucleotide sequence ID" value="XM_066856361.1"/>
</dbReference>
<feature type="region of interest" description="Disordered" evidence="1">
    <location>
        <begin position="1"/>
        <end position="306"/>
    </location>
</feature>
<feature type="compositionally biased region" description="Pro residues" evidence="1">
    <location>
        <begin position="1236"/>
        <end position="1261"/>
    </location>
</feature>
<feature type="compositionally biased region" description="Low complexity" evidence="1">
    <location>
        <begin position="132"/>
        <end position="145"/>
    </location>
</feature>
<feature type="compositionally biased region" description="Low complexity" evidence="1">
    <location>
        <begin position="922"/>
        <end position="933"/>
    </location>
</feature>
<feature type="compositionally biased region" description="Basic residues" evidence="1">
    <location>
        <begin position="323"/>
        <end position="335"/>
    </location>
</feature>
<feature type="region of interest" description="Disordered" evidence="1">
    <location>
        <begin position="1116"/>
        <end position="1143"/>
    </location>
</feature>
<feature type="region of interest" description="Disordered" evidence="1">
    <location>
        <begin position="365"/>
        <end position="401"/>
    </location>
</feature>
<dbReference type="GeneID" id="92089424"/>
<feature type="compositionally biased region" description="Polar residues" evidence="1">
    <location>
        <begin position="962"/>
        <end position="978"/>
    </location>
</feature>
<dbReference type="Proteomes" id="UP001480595">
    <property type="component" value="Unassembled WGS sequence"/>
</dbReference>
<feature type="compositionally biased region" description="Low complexity" evidence="1">
    <location>
        <begin position="1322"/>
        <end position="1337"/>
    </location>
</feature>
<feature type="compositionally biased region" description="Polar residues" evidence="1">
    <location>
        <begin position="204"/>
        <end position="221"/>
    </location>
</feature>